<dbReference type="Pfam" id="PF11066">
    <property type="entry name" value="DUF2867"/>
    <property type="match status" value="1"/>
</dbReference>
<evidence type="ECO:0000313" key="3">
    <source>
        <dbReference type="EMBL" id="SFN22733.1"/>
    </source>
</evidence>
<gene>
    <name evidence="3" type="ORF">SAMN05216207_1010172</name>
</gene>
<feature type="region of interest" description="Disordered" evidence="1">
    <location>
        <begin position="512"/>
        <end position="540"/>
    </location>
</feature>
<dbReference type="PANTHER" id="PTHR12126">
    <property type="entry name" value="NADH-UBIQUINONE OXIDOREDUCTASE 39 KDA SUBUNIT-RELATED"/>
    <property type="match status" value="1"/>
</dbReference>
<dbReference type="CDD" id="cd05245">
    <property type="entry name" value="SDR_a2"/>
    <property type="match status" value="1"/>
</dbReference>
<dbReference type="InterPro" id="IPR016040">
    <property type="entry name" value="NAD(P)-bd_dom"/>
</dbReference>
<dbReference type="Proteomes" id="UP000199614">
    <property type="component" value="Unassembled WGS sequence"/>
</dbReference>
<keyword evidence="4" id="KW-1185">Reference proteome</keyword>
<dbReference type="InterPro" id="IPR021295">
    <property type="entry name" value="DUF2867"/>
</dbReference>
<dbReference type="Gene3D" id="3.40.50.720">
    <property type="entry name" value="NAD(P)-binding Rossmann-like Domain"/>
    <property type="match status" value="1"/>
</dbReference>
<protein>
    <submittedName>
        <fullName evidence="3">Uncharacterized conserved protein YbjT, contains NAD(P)-binding and DUF2867 domains</fullName>
    </submittedName>
</protein>
<organism evidence="3 4">
    <name type="scientific">Pseudonocardia ammonioxydans</name>
    <dbReference type="NCBI Taxonomy" id="260086"/>
    <lineage>
        <taxon>Bacteria</taxon>
        <taxon>Bacillati</taxon>
        <taxon>Actinomycetota</taxon>
        <taxon>Actinomycetes</taxon>
        <taxon>Pseudonocardiales</taxon>
        <taxon>Pseudonocardiaceae</taxon>
        <taxon>Pseudonocardia</taxon>
    </lineage>
</organism>
<dbReference type="OrthoDB" id="9774199at2"/>
<dbReference type="InterPro" id="IPR036291">
    <property type="entry name" value="NAD(P)-bd_dom_sf"/>
</dbReference>
<dbReference type="GO" id="GO:0044877">
    <property type="term" value="F:protein-containing complex binding"/>
    <property type="evidence" value="ECO:0007669"/>
    <property type="project" value="TreeGrafter"/>
</dbReference>
<dbReference type="AlphaFoldDB" id="A0A1I4XB58"/>
<dbReference type="EMBL" id="FOUY01000010">
    <property type="protein sequence ID" value="SFN22733.1"/>
    <property type="molecule type" value="Genomic_DNA"/>
</dbReference>
<feature type="compositionally biased region" description="Low complexity" evidence="1">
    <location>
        <begin position="512"/>
        <end position="521"/>
    </location>
</feature>
<evidence type="ECO:0000313" key="4">
    <source>
        <dbReference type="Proteomes" id="UP000199614"/>
    </source>
</evidence>
<dbReference type="STRING" id="260086.SAMN05216207_1010172"/>
<accession>A0A1I4XB58</accession>
<evidence type="ECO:0000259" key="2">
    <source>
        <dbReference type="Pfam" id="PF13460"/>
    </source>
</evidence>
<reference evidence="3 4" key="1">
    <citation type="submission" date="2016-10" db="EMBL/GenBank/DDBJ databases">
        <authorList>
            <person name="de Groot N.N."/>
        </authorList>
    </citation>
    <scope>NUCLEOTIDE SEQUENCE [LARGE SCALE GENOMIC DNA]</scope>
    <source>
        <strain evidence="3 4">CGMCC 4.1877</strain>
    </source>
</reference>
<sequence>MRYLVTGATGYIGGRLAPRLLGYGPETDLVPDPGTGPVHVRCLVRDPGKLADVPWAADAEIVRGDLLDPQSVRAACADVDVVYFLVHSLSGTDFAATDRRAALIMAEAAREAGVQRIVYLGGLHPDGDPADLSAHLASRVEVGETLLRSGVPTVALQAAVILGSGSASFEMLRHLTERLPVMVTPRWVRNRIQPIAVRDVLRYLVRVAELPGRINRTFDIGGPDVLTYLEMMQRYARVAGLGRRRVLPVPVLSPSLSAHWIDIVTPVPKSIAAPLIESLVHEVVCTEDDIRSHVPDPPGGLIGYDRAVELALARISAGEVETRWSNATTANVPSDPLPSDPGWSGGSVYLDERDQDCAADPHRLWQVVEGIGGERGWYSFPLAWSVRGWMDRAVGGVGLARGRRDPDDLHTGDALDWWRVERILEPGGHRPPGSDLGPDEGLLRLRAEMKVPGRAWLEMSVSPRDGGSAYHQRAVFIPHGLPGYLYWWSVAPFHGIVFGGMVRNITRTAERAGAGDADAVGGTAGTRPRRGPGSRSGRAA</sequence>
<dbReference type="PANTHER" id="PTHR12126:SF11">
    <property type="entry name" value="NADH DEHYDROGENASE [UBIQUINONE] 1 ALPHA SUBCOMPLEX SUBUNIT 9, MITOCHONDRIAL"/>
    <property type="match status" value="1"/>
</dbReference>
<proteinExistence type="predicted"/>
<dbReference type="RefSeq" id="WP_093341795.1">
    <property type="nucleotide sequence ID" value="NZ_FOUY01000010.1"/>
</dbReference>
<dbReference type="Pfam" id="PF13460">
    <property type="entry name" value="NAD_binding_10"/>
    <property type="match status" value="1"/>
</dbReference>
<dbReference type="SUPFAM" id="SSF51735">
    <property type="entry name" value="NAD(P)-binding Rossmann-fold domains"/>
    <property type="match status" value="1"/>
</dbReference>
<dbReference type="InterPro" id="IPR051207">
    <property type="entry name" value="ComplexI_NDUFA9_subunit"/>
</dbReference>
<evidence type="ECO:0000256" key="1">
    <source>
        <dbReference type="SAM" id="MobiDB-lite"/>
    </source>
</evidence>
<name>A0A1I4XB58_PSUAM</name>
<feature type="domain" description="NAD(P)-binding" evidence="2">
    <location>
        <begin position="7"/>
        <end position="126"/>
    </location>
</feature>